<feature type="compositionally biased region" description="Basic residues" evidence="1">
    <location>
        <begin position="341"/>
        <end position="352"/>
    </location>
</feature>
<dbReference type="PANTHER" id="PTHR33710:SF54">
    <property type="entry name" value="NON-LTR RETROELEMENT REVERSE TRANSCRIPTASE"/>
    <property type="match status" value="1"/>
</dbReference>
<feature type="compositionally biased region" description="Polar residues" evidence="1">
    <location>
        <begin position="59"/>
        <end position="84"/>
    </location>
</feature>
<protein>
    <recommendedName>
        <fullName evidence="4">DUF4283 domain-containing protein</fullName>
    </recommendedName>
</protein>
<reference evidence="2" key="1">
    <citation type="submission" date="2016-11" db="EMBL/GenBank/DDBJ databases">
        <title>The genome of Nicotiana attenuata.</title>
        <authorList>
            <person name="Xu S."/>
            <person name="Brockmoeller T."/>
            <person name="Gaquerel E."/>
            <person name="Navarro A."/>
            <person name="Kuhl H."/>
            <person name="Gase K."/>
            <person name="Ling Z."/>
            <person name="Zhou W."/>
            <person name="Kreitzer C."/>
            <person name="Stanke M."/>
            <person name="Tang H."/>
            <person name="Lyons E."/>
            <person name="Pandey P."/>
            <person name="Pandey S.P."/>
            <person name="Timmermann B."/>
            <person name="Baldwin I.T."/>
        </authorList>
    </citation>
    <scope>NUCLEOTIDE SEQUENCE [LARGE SCALE GENOMIC DNA]</scope>
    <source>
        <strain evidence="2">UT</strain>
    </source>
</reference>
<comment type="caution">
    <text evidence="2">The sequence shown here is derived from an EMBL/GenBank/DDBJ whole genome shotgun (WGS) entry which is preliminary data.</text>
</comment>
<dbReference type="Gramene" id="OIT01550">
    <property type="protein sequence ID" value="OIT01550"/>
    <property type="gene ID" value="A4A49_17458"/>
</dbReference>
<feature type="compositionally biased region" description="Basic and acidic residues" evidence="1">
    <location>
        <begin position="35"/>
        <end position="45"/>
    </location>
</feature>
<dbReference type="SUPFAM" id="SSF56219">
    <property type="entry name" value="DNase I-like"/>
    <property type="match status" value="1"/>
</dbReference>
<proteinExistence type="predicted"/>
<dbReference type="InterPro" id="IPR036691">
    <property type="entry name" value="Endo/exonu/phosph_ase_sf"/>
</dbReference>
<evidence type="ECO:0000313" key="3">
    <source>
        <dbReference type="Proteomes" id="UP000187609"/>
    </source>
</evidence>
<evidence type="ECO:0000313" key="2">
    <source>
        <dbReference type="EMBL" id="OIT01550.1"/>
    </source>
</evidence>
<dbReference type="EMBL" id="MJEQ01037188">
    <property type="protein sequence ID" value="OIT01550.1"/>
    <property type="molecule type" value="Genomic_DNA"/>
</dbReference>
<dbReference type="Proteomes" id="UP000187609">
    <property type="component" value="Unassembled WGS sequence"/>
</dbReference>
<dbReference type="Gene3D" id="3.60.10.10">
    <property type="entry name" value="Endonuclease/exonuclease/phosphatase"/>
    <property type="match status" value="1"/>
</dbReference>
<evidence type="ECO:0000256" key="1">
    <source>
        <dbReference type="SAM" id="MobiDB-lite"/>
    </source>
</evidence>
<evidence type="ECO:0008006" key="4">
    <source>
        <dbReference type="Google" id="ProtNLM"/>
    </source>
</evidence>
<keyword evidence="3" id="KW-1185">Reference proteome</keyword>
<sequence length="381" mass="42444">MSVGEEIMSNPSPSDFNGSVATTSKQTTSVTDGPSHVRENAKDTPTDLIAVQSGKDVSLNPSHNQSSSIHIIPGNSTSQNNKLNSLPSATGLAIVKAQLKHLKDGDPKGEGISHALHECDLAPLIDHRNDSRTPITISTQPNTAQGPFDDHCKEEQHAAKRMDKGKGHAVHDALIQHTRQKNKPSQKKRKALQRKNAGINIVEPLEEPPDLGFYGPRYTWSTGWGPCSIVWKRLDRGLANDNWLSSFPATTITHLASAGSDHSPLLMEMNVTQNSFKKYFRFLNCWVKNESFMPLVQEVWNSPINGSAMWIFHQKLKVLSSALSKWSDNNMVTSFRNPKNLNKRSKKQKKNGQHPMIQGTDKTCMIYRLNIPDTLKLEEKF</sequence>
<feature type="region of interest" description="Disordered" evidence="1">
    <location>
        <begin position="335"/>
        <end position="357"/>
    </location>
</feature>
<feature type="region of interest" description="Disordered" evidence="1">
    <location>
        <begin position="1"/>
        <end position="84"/>
    </location>
</feature>
<feature type="compositionally biased region" description="Polar residues" evidence="1">
    <location>
        <begin position="9"/>
        <end position="32"/>
    </location>
</feature>
<accession>A0A1J6I997</accession>
<name>A0A1J6I997_NICAT</name>
<organism evidence="2 3">
    <name type="scientific">Nicotiana attenuata</name>
    <name type="common">Coyote tobacco</name>
    <dbReference type="NCBI Taxonomy" id="49451"/>
    <lineage>
        <taxon>Eukaryota</taxon>
        <taxon>Viridiplantae</taxon>
        <taxon>Streptophyta</taxon>
        <taxon>Embryophyta</taxon>
        <taxon>Tracheophyta</taxon>
        <taxon>Spermatophyta</taxon>
        <taxon>Magnoliopsida</taxon>
        <taxon>eudicotyledons</taxon>
        <taxon>Gunneridae</taxon>
        <taxon>Pentapetalae</taxon>
        <taxon>asterids</taxon>
        <taxon>lamiids</taxon>
        <taxon>Solanales</taxon>
        <taxon>Solanaceae</taxon>
        <taxon>Nicotianoideae</taxon>
        <taxon>Nicotianeae</taxon>
        <taxon>Nicotiana</taxon>
    </lineage>
</organism>
<dbReference type="PANTHER" id="PTHR33710">
    <property type="entry name" value="BNAC02G09200D PROTEIN"/>
    <property type="match status" value="1"/>
</dbReference>
<dbReference type="AlphaFoldDB" id="A0A1J6I997"/>
<gene>
    <name evidence="2" type="ORF">A4A49_17458</name>
</gene>